<evidence type="ECO:0000313" key="2">
    <source>
        <dbReference type="EMBL" id="TXC81472.1"/>
    </source>
</evidence>
<feature type="chain" id="PRO_5022672467" description="Cytochrome C Planctomycete-type domain-containing protein" evidence="1">
    <location>
        <begin position="23"/>
        <end position="134"/>
    </location>
</feature>
<evidence type="ECO:0000313" key="3">
    <source>
        <dbReference type="Proteomes" id="UP000321168"/>
    </source>
</evidence>
<dbReference type="AlphaFoldDB" id="A0A5C6V829"/>
<organism evidence="2 3">
    <name type="scientific">Luteibaculum oceani</name>
    <dbReference type="NCBI Taxonomy" id="1294296"/>
    <lineage>
        <taxon>Bacteria</taxon>
        <taxon>Pseudomonadati</taxon>
        <taxon>Bacteroidota</taxon>
        <taxon>Flavobacteriia</taxon>
        <taxon>Flavobacteriales</taxon>
        <taxon>Luteibaculaceae</taxon>
        <taxon>Luteibaculum</taxon>
    </lineage>
</organism>
<dbReference type="GO" id="GO:0009055">
    <property type="term" value="F:electron transfer activity"/>
    <property type="evidence" value="ECO:0007669"/>
    <property type="project" value="InterPro"/>
</dbReference>
<dbReference type="Proteomes" id="UP000321168">
    <property type="component" value="Unassembled WGS sequence"/>
</dbReference>
<comment type="caution">
    <text evidence="2">The sequence shown here is derived from an EMBL/GenBank/DDBJ whole genome shotgun (WGS) entry which is preliminary data.</text>
</comment>
<evidence type="ECO:0008006" key="4">
    <source>
        <dbReference type="Google" id="ProtNLM"/>
    </source>
</evidence>
<protein>
    <recommendedName>
        <fullName evidence="4">Cytochrome C Planctomycete-type domain-containing protein</fullName>
    </recommendedName>
</protein>
<dbReference type="EMBL" id="VORB01000004">
    <property type="protein sequence ID" value="TXC81472.1"/>
    <property type="molecule type" value="Genomic_DNA"/>
</dbReference>
<sequence length="134" mass="14724">MQSLRNKSIVALFLLVSSMAFFNACEYKNEEDLFLNSNKTCDTVDVSYNDVIQPIFSASCAIAGGCHDDQGASIAFGINLSSYEKTQQSGMTDGMLLDAINHTGSFPMPKGAEKLPKCEIEQIESWVRNGRKNN</sequence>
<reference evidence="2 3" key="1">
    <citation type="submission" date="2019-08" db="EMBL/GenBank/DDBJ databases">
        <title>Genome of Luteibaculum oceani JCM 18817.</title>
        <authorList>
            <person name="Bowman J.P."/>
        </authorList>
    </citation>
    <scope>NUCLEOTIDE SEQUENCE [LARGE SCALE GENOMIC DNA]</scope>
    <source>
        <strain evidence="2 3">JCM 18817</strain>
    </source>
</reference>
<dbReference type="OrthoDB" id="1524066at2"/>
<dbReference type="GO" id="GO:0020037">
    <property type="term" value="F:heme binding"/>
    <property type="evidence" value="ECO:0007669"/>
    <property type="project" value="InterPro"/>
</dbReference>
<dbReference type="InterPro" id="IPR036909">
    <property type="entry name" value="Cyt_c-like_dom_sf"/>
</dbReference>
<evidence type="ECO:0000256" key="1">
    <source>
        <dbReference type="SAM" id="SignalP"/>
    </source>
</evidence>
<keyword evidence="1" id="KW-0732">Signal</keyword>
<dbReference type="RefSeq" id="WP_147014201.1">
    <property type="nucleotide sequence ID" value="NZ_VORB01000004.1"/>
</dbReference>
<name>A0A5C6V829_9FLAO</name>
<dbReference type="Gene3D" id="1.10.760.10">
    <property type="entry name" value="Cytochrome c-like domain"/>
    <property type="match status" value="1"/>
</dbReference>
<feature type="signal peptide" evidence="1">
    <location>
        <begin position="1"/>
        <end position="22"/>
    </location>
</feature>
<accession>A0A5C6V829</accession>
<keyword evidence="3" id="KW-1185">Reference proteome</keyword>
<gene>
    <name evidence="2" type="ORF">FRX97_05560</name>
</gene>
<proteinExistence type="predicted"/>